<sequence>MHISLPPNAGGVKRWDLKKQAATRMTLFLYLILHFLAASAQQKRIAALLYPEGSCHNSCHFEPAV</sequence>
<protein>
    <submittedName>
        <fullName evidence="1">Uncharacterized protein</fullName>
    </submittedName>
</protein>
<evidence type="ECO:0000313" key="2">
    <source>
        <dbReference type="Proteomes" id="UP000000768"/>
    </source>
</evidence>
<evidence type="ECO:0000313" key="1">
    <source>
        <dbReference type="EMBL" id="OQU90980.1"/>
    </source>
</evidence>
<accession>A0A1Z5S4X2</accession>
<dbReference type="AlphaFoldDB" id="A0A1Z5S4X2"/>
<reference evidence="2" key="2">
    <citation type="journal article" date="2018" name="Plant J.">
        <title>The Sorghum bicolor reference genome: improved assembly, gene annotations, a transcriptome atlas, and signatures of genome organization.</title>
        <authorList>
            <person name="McCormick R.F."/>
            <person name="Truong S.K."/>
            <person name="Sreedasyam A."/>
            <person name="Jenkins J."/>
            <person name="Shu S."/>
            <person name="Sims D."/>
            <person name="Kennedy M."/>
            <person name="Amirebrahimi M."/>
            <person name="Weers B.D."/>
            <person name="McKinley B."/>
            <person name="Mattison A."/>
            <person name="Morishige D.T."/>
            <person name="Grimwood J."/>
            <person name="Schmutz J."/>
            <person name="Mullet J.E."/>
        </authorList>
    </citation>
    <scope>NUCLEOTIDE SEQUENCE [LARGE SCALE GENOMIC DNA]</scope>
    <source>
        <strain evidence="2">cv. BTx623</strain>
    </source>
</reference>
<dbReference type="Proteomes" id="UP000000768">
    <property type="component" value="Chromosome 1"/>
</dbReference>
<dbReference type="EMBL" id="CM000760">
    <property type="protein sequence ID" value="OQU90980.1"/>
    <property type="molecule type" value="Genomic_DNA"/>
</dbReference>
<proteinExistence type="predicted"/>
<keyword evidence="2" id="KW-1185">Reference proteome</keyword>
<gene>
    <name evidence="1" type="ORF">SORBI_3001G087850</name>
</gene>
<reference evidence="1 2" key="1">
    <citation type="journal article" date="2009" name="Nature">
        <title>The Sorghum bicolor genome and the diversification of grasses.</title>
        <authorList>
            <person name="Paterson A.H."/>
            <person name="Bowers J.E."/>
            <person name="Bruggmann R."/>
            <person name="Dubchak I."/>
            <person name="Grimwood J."/>
            <person name="Gundlach H."/>
            <person name="Haberer G."/>
            <person name="Hellsten U."/>
            <person name="Mitros T."/>
            <person name="Poliakov A."/>
            <person name="Schmutz J."/>
            <person name="Spannagl M."/>
            <person name="Tang H."/>
            <person name="Wang X."/>
            <person name="Wicker T."/>
            <person name="Bharti A.K."/>
            <person name="Chapman J."/>
            <person name="Feltus F.A."/>
            <person name="Gowik U."/>
            <person name="Grigoriev I.V."/>
            <person name="Lyons E."/>
            <person name="Maher C.A."/>
            <person name="Martis M."/>
            <person name="Narechania A."/>
            <person name="Otillar R.P."/>
            <person name="Penning B.W."/>
            <person name="Salamov A.A."/>
            <person name="Wang Y."/>
            <person name="Zhang L."/>
            <person name="Carpita N.C."/>
            <person name="Freeling M."/>
            <person name="Gingle A.R."/>
            <person name="Hash C.T."/>
            <person name="Keller B."/>
            <person name="Klein P."/>
            <person name="Kresovich S."/>
            <person name="McCann M.C."/>
            <person name="Ming R."/>
            <person name="Peterson D.G."/>
            <person name="Mehboob-ur-Rahman"/>
            <person name="Ware D."/>
            <person name="Westhoff P."/>
            <person name="Mayer K.F."/>
            <person name="Messing J."/>
            <person name="Rokhsar D.S."/>
        </authorList>
    </citation>
    <scope>NUCLEOTIDE SEQUENCE [LARGE SCALE GENOMIC DNA]</scope>
    <source>
        <strain evidence="2">cv. BTx623</strain>
    </source>
</reference>
<dbReference type="Gramene" id="OQU90980">
    <property type="protein sequence ID" value="OQU90980"/>
    <property type="gene ID" value="SORBI_3001G087850"/>
</dbReference>
<name>A0A1Z5S4X2_SORBI</name>
<dbReference type="InParanoid" id="A0A1Z5S4X2"/>
<organism evidence="1 2">
    <name type="scientific">Sorghum bicolor</name>
    <name type="common">Sorghum</name>
    <name type="synonym">Sorghum vulgare</name>
    <dbReference type="NCBI Taxonomy" id="4558"/>
    <lineage>
        <taxon>Eukaryota</taxon>
        <taxon>Viridiplantae</taxon>
        <taxon>Streptophyta</taxon>
        <taxon>Embryophyta</taxon>
        <taxon>Tracheophyta</taxon>
        <taxon>Spermatophyta</taxon>
        <taxon>Magnoliopsida</taxon>
        <taxon>Liliopsida</taxon>
        <taxon>Poales</taxon>
        <taxon>Poaceae</taxon>
        <taxon>PACMAD clade</taxon>
        <taxon>Panicoideae</taxon>
        <taxon>Andropogonodae</taxon>
        <taxon>Andropogoneae</taxon>
        <taxon>Sorghinae</taxon>
        <taxon>Sorghum</taxon>
    </lineage>
</organism>